<protein>
    <submittedName>
        <fullName evidence="1">CLUMA_CG014626, isoform A</fullName>
    </submittedName>
</protein>
<dbReference type="EMBL" id="CVRI01000055">
    <property type="protein sequence ID" value="CRL00997.1"/>
    <property type="molecule type" value="Genomic_DNA"/>
</dbReference>
<evidence type="ECO:0000313" key="1">
    <source>
        <dbReference type="EMBL" id="CRL00997.1"/>
    </source>
</evidence>
<name>A0A1J1IL79_9DIPT</name>
<dbReference type="Proteomes" id="UP000183832">
    <property type="component" value="Unassembled WGS sequence"/>
</dbReference>
<reference evidence="1 2" key="1">
    <citation type="submission" date="2015-04" db="EMBL/GenBank/DDBJ databases">
        <authorList>
            <person name="Syromyatnikov M.Y."/>
            <person name="Popov V.N."/>
        </authorList>
    </citation>
    <scope>NUCLEOTIDE SEQUENCE [LARGE SCALE GENOMIC DNA]</scope>
</reference>
<keyword evidence="2" id="KW-1185">Reference proteome</keyword>
<accession>A0A1J1IL79</accession>
<evidence type="ECO:0000313" key="2">
    <source>
        <dbReference type="Proteomes" id="UP000183832"/>
    </source>
</evidence>
<proteinExistence type="predicted"/>
<sequence>MISRNVEQSHVSFTMVWFLCSTFQSDLSEKLKSVDVKIDDAALNTLRKTFLKAKPQIALQQLLTFEEPCE</sequence>
<dbReference type="AlphaFoldDB" id="A0A1J1IL79"/>
<organism evidence="1 2">
    <name type="scientific">Clunio marinus</name>
    <dbReference type="NCBI Taxonomy" id="568069"/>
    <lineage>
        <taxon>Eukaryota</taxon>
        <taxon>Metazoa</taxon>
        <taxon>Ecdysozoa</taxon>
        <taxon>Arthropoda</taxon>
        <taxon>Hexapoda</taxon>
        <taxon>Insecta</taxon>
        <taxon>Pterygota</taxon>
        <taxon>Neoptera</taxon>
        <taxon>Endopterygota</taxon>
        <taxon>Diptera</taxon>
        <taxon>Nematocera</taxon>
        <taxon>Chironomoidea</taxon>
        <taxon>Chironomidae</taxon>
        <taxon>Clunio</taxon>
    </lineage>
</organism>
<gene>
    <name evidence="1" type="ORF">CLUMA_CG014626</name>
</gene>